<dbReference type="RefSeq" id="WP_260860890.1">
    <property type="nucleotide sequence ID" value="NZ_OCTY01000002.1"/>
</dbReference>
<dbReference type="GO" id="GO:0004540">
    <property type="term" value="F:RNA nuclease activity"/>
    <property type="evidence" value="ECO:0007669"/>
    <property type="project" value="InterPro"/>
</dbReference>
<evidence type="ECO:0000256" key="6">
    <source>
        <dbReference type="ARBA" id="ARBA00022842"/>
    </source>
</evidence>
<feature type="domain" description="PIN" evidence="8">
    <location>
        <begin position="13"/>
        <end position="129"/>
    </location>
</feature>
<evidence type="ECO:0000313" key="9">
    <source>
        <dbReference type="EMBL" id="SOJ52542.1"/>
    </source>
</evidence>
<evidence type="ECO:0000256" key="4">
    <source>
        <dbReference type="ARBA" id="ARBA00022723"/>
    </source>
</evidence>
<dbReference type="AlphaFoldDB" id="A0A7Z7IFJ2"/>
<gene>
    <name evidence="9" type="primary">vapC3</name>
    <name evidence="7" type="synonym">vapC</name>
    <name evidence="9" type="ORF">MSIMFB_00058</name>
</gene>
<reference evidence="9 10" key="1">
    <citation type="submission" date="2017-10" db="EMBL/GenBank/DDBJ databases">
        <authorList>
            <consortium name="Urmite Genomes"/>
        </authorList>
    </citation>
    <scope>NUCLEOTIDE SEQUENCE [LARGE SCALE GENOMIC DNA]</scope>
    <source>
        <strain evidence="9 10">FB-527</strain>
    </source>
</reference>
<keyword evidence="3 7" id="KW-0540">Nuclease</keyword>
<dbReference type="EMBL" id="OCTY01000002">
    <property type="protein sequence ID" value="SOJ52542.1"/>
    <property type="molecule type" value="Genomic_DNA"/>
</dbReference>
<dbReference type="Pfam" id="PF01850">
    <property type="entry name" value="PIN"/>
    <property type="match status" value="1"/>
</dbReference>
<accession>A0A7Z7IFJ2</accession>
<dbReference type="HAMAP" id="MF_00265">
    <property type="entry name" value="VapC_Nob1"/>
    <property type="match status" value="1"/>
</dbReference>
<keyword evidence="6 7" id="KW-0460">Magnesium</keyword>
<dbReference type="InterPro" id="IPR002716">
    <property type="entry name" value="PIN_dom"/>
</dbReference>
<dbReference type="EC" id="3.1.-.-" evidence="7"/>
<keyword evidence="10" id="KW-1185">Reference proteome</keyword>
<dbReference type="GO" id="GO:0016787">
    <property type="term" value="F:hydrolase activity"/>
    <property type="evidence" value="ECO:0007669"/>
    <property type="project" value="UniProtKB-KW"/>
</dbReference>
<protein>
    <recommendedName>
        <fullName evidence="7">Ribonuclease VapC</fullName>
        <shortName evidence="7">RNase VapC</shortName>
        <ecNumber evidence="7">3.1.-.-</ecNumber>
    </recommendedName>
    <alternativeName>
        <fullName evidence="7">Toxin VapC</fullName>
    </alternativeName>
</protein>
<comment type="cofactor">
    <cofactor evidence="1 7">
        <name>Mg(2+)</name>
        <dbReference type="ChEBI" id="CHEBI:18420"/>
    </cofactor>
</comment>
<feature type="binding site" evidence="7">
    <location>
        <position position="16"/>
    </location>
    <ligand>
        <name>Mg(2+)</name>
        <dbReference type="ChEBI" id="CHEBI:18420"/>
    </ligand>
</feature>
<dbReference type="InterPro" id="IPR029060">
    <property type="entry name" value="PIN-like_dom_sf"/>
</dbReference>
<organism evidence="9 10">
    <name type="scientific">Mycobacterium simulans</name>
    <dbReference type="NCBI Taxonomy" id="627089"/>
    <lineage>
        <taxon>Bacteria</taxon>
        <taxon>Bacillati</taxon>
        <taxon>Actinomycetota</taxon>
        <taxon>Actinomycetes</taxon>
        <taxon>Mycobacteriales</taxon>
        <taxon>Mycobacteriaceae</taxon>
        <taxon>Mycobacterium</taxon>
    </lineage>
</organism>
<evidence type="ECO:0000256" key="1">
    <source>
        <dbReference type="ARBA" id="ARBA00001946"/>
    </source>
</evidence>
<comment type="function">
    <text evidence="7">Toxic component of a toxin-antitoxin (TA) system. An RNase.</text>
</comment>
<keyword evidence="2 7" id="KW-1277">Toxin-antitoxin system</keyword>
<dbReference type="PANTHER" id="PTHR35901:SF1">
    <property type="entry name" value="EXONUCLEASE VAPC9"/>
    <property type="match status" value="1"/>
</dbReference>
<comment type="caution">
    <text evidence="9">The sequence shown here is derived from an EMBL/GenBank/DDBJ whole genome shotgun (WGS) entry which is preliminary data.</text>
</comment>
<evidence type="ECO:0000256" key="3">
    <source>
        <dbReference type="ARBA" id="ARBA00022722"/>
    </source>
</evidence>
<keyword evidence="5 7" id="KW-0378">Hydrolase</keyword>
<dbReference type="SUPFAM" id="SSF88723">
    <property type="entry name" value="PIN domain-like"/>
    <property type="match status" value="1"/>
</dbReference>
<dbReference type="GeneID" id="93492269"/>
<dbReference type="InterPro" id="IPR044153">
    <property type="entry name" value="PIN_Pae0151-like"/>
</dbReference>
<sequence length="138" mass="14569">MSQAASSPPAEPVVVDASVMVDLVARTDDRFAPVRARLAGTVMHAPAHFDAEVLSALGRMQRAGVLTVAQVDVALDELRQAPVTRHGLPSLLAGAWARRETLGLADALYVELADTAGLVLLTTDHRLGRAWPSAEVIA</sequence>
<keyword evidence="7" id="KW-0800">Toxin</keyword>
<dbReference type="Gene3D" id="3.40.50.1010">
    <property type="entry name" value="5'-nuclease"/>
    <property type="match status" value="1"/>
</dbReference>
<dbReference type="InterPro" id="IPR022907">
    <property type="entry name" value="VapC_family"/>
</dbReference>
<evidence type="ECO:0000313" key="10">
    <source>
        <dbReference type="Proteomes" id="UP000554965"/>
    </source>
</evidence>
<proteinExistence type="inferred from homology"/>
<dbReference type="InterPro" id="IPR051619">
    <property type="entry name" value="TypeII_TA_RNase_PINc/VapC"/>
</dbReference>
<dbReference type="GO" id="GO:0000287">
    <property type="term" value="F:magnesium ion binding"/>
    <property type="evidence" value="ECO:0007669"/>
    <property type="project" value="UniProtKB-UniRule"/>
</dbReference>
<evidence type="ECO:0000256" key="2">
    <source>
        <dbReference type="ARBA" id="ARBA00022649"/>
    </source>
</evidence>
<evidence type="ECO:0000256" key="5">
    <source>
        <dbReference type="ARBA" id="ARBA00022801"/>
    </source>
</evidence>
<comment type="similarity">
    <text evidence="7">Belongs to the PINc/VapC protein family.</text>
</comment>
<name>A0A7Z7IFJ2_9MYCO</name>
<evidence type="ECO:0000256" key="7">
    <source>
        <dbReference type="HAMAP-Rule" id="MF_00265"/>
    </source>
</evidence>
<dbReference type="CDD" id="cd09873">
    <property type="entry name" value="PIN_Pae0151-like"/>
    <property type="match status" value="1"/>
</dbReference>
<feature type="binding site" evidence="7">
    <location>
        <position position="106"/>
    </location>
    <ligand>
        <name>Mg(2+)</name>
        <dbReference type="ChEBI" id="CHEBI:18420"/>
    </ligand>
</feature>
<evidence type="ECO:0000259" key="8">
    <source>
        <dbReference type="Pfam" id="PF01850"/>
    </source>
</evidence>
<keyword evidence="4 7" id="KW-0479">Metal-binding</keyword>
<dbReference type="Proteomes" id="UP000554965">
    <property type="component" value="Unassembled WGS sequence"/>
</dbReference>
<dbReference type="PANTHER" id="PTHR35901">
    <property type="entry name" value="RIBONUCLEASE VAPC3"/>
    <property type="match status" value="1"/>
</dbReference>
<dbReference type="GO" id="GO:0090729">
    <property type="term" value="F:toxin activity"/>
    <property type="evidence" value="ECO:0007669"/>
    <property type="project" value="UniProtKB-KW"/>
</dbReference>